<keyword evidence="3" id="KW-1185">Reference proteome</keyword>
<dbReference type="EMBL" id="GL377575">
    <property type="protein sequence ID" value="EFJ30631.1"/>
    <property type="molecule type" value="Genomic_DNA"/>
</dbReference>
<evidence type="ECO:0000259" key="1">
    <source>
        <dbReference type="Pfam" id="PF00112"/>
    </source>
</evidence>
<evidence type="ECO:0000313" key="2">
    <source>
        <dbReference type="EMBL" id="EFJ30631.1"/>
    </source>
</evidence>
<dbReference type="MEROPS" id="C01.008"/>
<dbReference type="AlphaFoldDB" id="D8RAK1"/>
<proteinExistence type="predicted"/>
<dbReference type="Gene3D" id="2.40.50.170">
    <property type="entry name" value="Cysteine proteinases. Chain C"/>
    <property type="match status" value="1"/>
</dbReference>
<dbReference type="InParanoid" id="D8RAK1"/>
<name>D8RAK1_SELML</name>
<dbReference type="SUPFAM" id="SSF54001">
    <property type="entry name" value="Cysteine proteinases"/>
    <property type="match status" value="1"/>
</dbReference>
<evidence type="ECO:0000313" key="3">
    <source>
        <dbReference type="Proteomes" id="UP000001514"/>
    </source>
</evidence>
<dbReference type="GO" id="GO:0006508">
    <property type="term" value="P:proteolysis"/>
    <property type="evidence" value="ECO:0007669"/>
    <property type="project" value="InterPro"/>
</dbReference>
<dbReference type="GO" id="GO:0008234">
    <property type="term" value="F:cysteine-type peptidase activity"/>
    <property type="evidence" value="ECO:0007669"/>
    <property type="project" value="InterPro"/>
</dbReference>
<dbReference type="Proteomes" id="UP000001514">
    <property type="component" value="Unassembled WGS sequence"/>
</dbReference>
<dbReference type="Pfam" id="PF00112">
    <property type="entry name" value="Peptidase_C1"/>
    <property type="match status" value="1"/>
</dbReference>
<reference evidence="2 3" key="1">
    <citation type="journal article" date="2011" name="Science">
        <title>The Selaginella genome identifies genetic changes associated with the evolution of vascular plants.</title>
        <authorList>
            <person name="Banks J.A."/>
            <person name="Nishiyama T."/>
            <person name="Hasebe M."/>
            <person name="Bowman J.L."/>
            <person name="Gribskov M."/>
            <person name="dePamphilis C."/>
            <person name="Albert V.A."/>
            <person name="Aono N."/>
            <person name="Aoyama T."/>
            <person name="Ambrose B.A."/>
            <person name="Ashton N.W."/>
            <person name="Axtell M.J."/>
            <person name="Barker E."/>
            <person name="Barker M.S."/>
            <person name="Bennetzen J.L."/>
            <person name="Bonawitz N.D."/>
            <person name="Chapple C."/>
            <person name="Cheng C."/>
            <person name="Correa L.G."/>
            <person name="Dacre M."/>
            <person name="DeBarry J."/>
            <person name="Dreyer I."/>
            <person name="Elias M."/>
            <person name="Engstrom E.M."/>
            <person name="Estelle M."/>
            <person name="Feng L."/>
            <person name="Finet C."/>
            <person name="Floyd S.K."/>
            <person name="Frommer W.B."/>
            <person name="Fujita T."/>
            <person name="Gramzow L."/>
            <person name="Gutensohn M."/>
            <person name="Harholt J."/>
            <person name="Hattori M."/>
            <person name="Heyl A."/>
            <person name="Hirai T."/>
            <person name="Hiwatashi Y."/>
            <person name="Ishikawa M."/>
            <person name="Iwata M."/>
            <person name="Karol K.G."/>
            <person name="Koehler B."/>
            <person name="Kolukisaoglu U."/>
            <person name="Kubo M."/>
            <person name="Kurata T."/>
            <person name="Lalonde S."/>
            <person name="Li K."/>
            <person name="Li Y."/>
            <person name="Litt A."/>
            <person name="Lyons E."/>
            <person name="Manning G."/>
            <person name="Maruyama T."/>
            <person name="Michael T.P."/>
            <person name="Mikami K."/>
            <person name="Miyazaki S."/>
            <person name="Morinaga S."/>
            <person name="Murata T."/>
            <person name="Mueller-Roeber B."/>
            <person name="Nelson D.R."/>
            <person name="Obara M."/>
            <person name="Oguri Y."/>
            <person name="Olmstead R.G."/>
            <person name="Onodera N."/>
            <person name="Petersen B.L."/>
            <person name="Pils B."/>
            <person name="Prigge M."/>
            <person name="Rensing S.A."/>
            <person name="Riano-Pachon D.M."/>
            <person name="Roberts A.W."/>
            <person name="Sato Y."/>
            <person name="Scheller H.V."/>
            <person name="Schulz B."/>
            <person name="Schulz C."/>
            <person name="Shakirov E.V."/>
            <person name="Shibagaki N."/>
            <person name="Shinohara N."/>
            <person name="Shippen D.E."/>
            <person name="Soerensen I."/>
            <person name="Sotooka R."/>
            <person name="Sugimoto N."/>
            <person name="Sugita M."/>
            <person name="Sumikawa N."/>
            <person name="Tanurdzic M."/>
            <person name="Theissen G."/>
            <person name="Ulvskov P."/>
            <person name="Wakazuki S."/>
            <person name="Weng J.K."/>
            <person name="Willats W.W."/>
            <person name="Wipf D."/>
            <person name="Wolf P.G."/>
            <person name="Yang L."/>
            <person name="Zimmer A.D."/>
            <person name="Zhu Q."/>
            <person name="Mitros T."/>
            <person name="Hellsten U."/>
            <person name="Loque D."/>
            <person name="Otillar R."/>
            <person name="Salamov A."/>
            <person name="Schmutz J."/>
            <person name="Shapiro H."/>
            <person name="Lindquist E."/>
            <person name="Lucas S."/>
            <person name="Rokhsar D."/>
            <person name="Grigoriev I.V."/>
        </authorList>
    </citation>
    <scope>NUCLEOTIDE SEQUENCE [LARGE SCALE GENOMIC DNA]</scope>
</reference>
<feature type="domain" description="Peptidase C1A papain C-terminal" evidence="1">
    <location>
        <begin position="9"/>
        <end position="48"/>
    </location>
</feature>
<dbReference type="KEGG" id="smo:SELMODRAFT_409163"/>
<sequence length="101" mass="11677">MGLDLGGPWTIKNSAETSWGEQGYMRLQHGNHDLPLGRCGLNGFVYFPVKEKPSYQIHKDKVWWLPKFSSRCCQTFGCLHPHLEHLRHLHLQQVQGMRGHS</sequence>
<organism evidence="3">
    <name type="scientific">Selaginella moellendorffii</name>
    <name type="common">Spikemoss</name>
    <dbReference type="NCBI Taxonomy" id="88036"/>
    <lineage>
        <taxon>Eukaryota</taxon>
        <taxon>Viridiplantae</taxon>
        <taxon>Streptophyta</taxon>
        <taxon>Embryophyta</taxon>
        <taxon>Tracheophyta</taxon>
        <taxon>Lycopodiopsida</taxon>
        <taxon>Selaginellales</taxon>
        <taxon>Selaginellaceae</taxon>
        <taxon>Selaginella</taxon>
    </lineage>
</organism>
<dbReference type="HOGENOM" id="CLU_2296546_0_0_1"/>
<protein>
    <recommendedName>
        <fullName evidence="1">Peptidase C1A papain C-terminal domain-containing protein</fullName>
    </recommendedName>
</protein>
<dbReference type="Gramene" id="EFJ30631">
    <property type="protein sequence ID" value="EFJ30631"/>
    <property type="gene ID" value="SELMODRAFT_409163"/>
</dbReference>
<dbReference type="InterPro" id="IPR038765">
    <property type="entry name" value="Papain-like_cys_pep_sf"/>
</dbReference>
<accession>D8RAK1</accession>
<gene>
    <name evidence="2" type="ORF">SELMODRAFT_409163</name>
</gene>
<dbReference type="InterPro" id="IPR000668">
    <property type="entry name" value="Peptidase_C1A_C"/>
</dbReference>